<protein>
    <submittedName>
        <fullName evidence="1">Uncharacterized protein</fullName>
    </submittedName>
</protein>
<accession>A0A7Y2NZH9</accession>
<proteinExistence type="predicted"/>
<dbReference type="AlphaFoldDB" id="A0A7Y2NZH9"/>
<sequence>MNVRAVWESETRTVEREFAHSTYAAVLADVPATLFPYWSETSRDEFPRIPRAAAFYAQAAEGLMMFFDCMAAAGKPCGLPSRAADSVWHAWTRMDAPGLEAFCIRHFGRVIPHVERAQMQEDMNKALGACLVQARRRASRPVAGPSLPRLFSLDARLGMPHGFGYRIVGGLVACSSLDAFGNPGKKLSFPDGLTSFGLFQAGLISAAEYDEGARLSGIHALRFEGEDSFVDHIGADIEAGGDGGAGDGAASCSGGGSCGGGCGGGGCGGS</sequence>
<keyword evidence="2" id="KW-1185">Reference proteome</keyword>
<organism evidence="1 2">
    <name type="scientific">Telluria aromaticivorans</name>
    <dbReference type="NCBI Taxonomy" id="2725995"/>
    <lineage>
        <taxon>Bacteria</taxon>
        <taxon>Pseudomonadati</taxon>
        <taxon>Pseudomonadota</taxon>
        <taxon>Betaproteobacteria</taxon>
        <taxon>Burkholderiales</taxon>
        <taxon>Oxalobacteraceae</taxon>
        <taxon>Telluria group</taxon>
        <taxon>Telluria</taxon>
    </lineage>
</organism>
<evidence type="ECO:0000313" key="1">
    <source>
        <dbReference type="EMBL" id="NNG23094.1"/>
    </source>
</evidence>
<dbReference type="EMBL" id="JABAIV010000002">
    <property type="protein sequence ID" value="NNG23094.1"/>
    <property type="molecule type" value="Genomic_DNA"/>
</dbReference>
<gene>
    <name evidence="1" type="ORF">HGB41_08780</name>
</gene>
<comment type="caution">
    <text evidence="1">The sequence shown here is derived from an EMBL/GenBank/DDBJ whole genome shotgun (WGS) entry which is preliminary data.</text>
</comment>
<evidence type="ECO:0000313" key="2">
    <source>
        <dbReference type="Proteomes" id="UP000533905"/>
    </source>
</evidence>
<name>A0A7Y2NZH9_9BURK</name>
<reference evidence="1 2" key="1">
    <citation type="submission" date="2020-04" db="EMBL/GenBank/DDBJ databases">
        <title>Massilia sp. nov., a cold adapted bacteria isolated from Arctic soil.</title>
        <authorList>
            <person name="Son J."/>
            <person name="Ka J.-O."/>
        </authorList>
    </citation>
    <scope>NUCLEOTIDE SEQUENCE [LARGE SCALE GENOMIC DNA]</scope>
    <source>
        <strain evidence="1 2">ML15P13</strain>
    </source>
</reference>
<dbReference type="Proteomes" id="UP000533905">
    <property type="component" value="Unassembled WGS sequence"/>
</dbReference>
<dbReference type="RefSeq" id="WP_171083212.1">
    <property type="nucleotide sequence ID" value="NZ_JABAIV010000002.1"/>
</dbReference>